<gene>
    <name evidence="2" type="ORF">J2S35_000140</name>
</gene>
<protein>
    <recommendedName>
        <fullName evidence="4">PH domain-containing protein</fullName>
    </recommendedName>
</protein>
<keyword evidence="1" id="KW-0472">Membrane</keyword>
<feature type="transmembrane region" description="Helical" evidence="1">
    <location>
        <begin position="154"/>
        <end position="175"/>
    </location>
</feature>
<evidence type="ECO:0000313" key="3">
    <source>
        <dbReference type="Proteomes" id="UP001247307"/>
    </source>
</evidence>
<dbReference type="Proteomes" id="UP001247307">
    <property type="component" value="Unassembled WGS sequence"/>
</dbReference>
<feature type="transmembrane region" description="Helical" evidence="1">
    <location>
        <begin position="181"/>
        <end position="200"/>
    </location>
</feature>
<dbReference type="EMBL" id="JAVDUI010000001">
    <property type="protein sequence ID" value="MDR6891200.1"/>
    <property type="molecule type" value="Genomic_DNA"/>
</dbReference>
<evidence type="ECO:0008006" key="4">
    <source>
        <dbReference type="Google" id="ProtNLM"/>
    </source>
</evidence>
<evidence type="ECO:0000256" key="1">
    <source>
        <dbReference type="SAM" id="Phobius"/>
    </source>
</evidence>
<comment type="caution">
    <text evidence="2">The sequence shown here is derived from an EMBL/GenBank/DDBJ whole genome shotgun (WGS) entry which is preliminary data.</text>
</comment>
<sequence>MADGEHEWTVSRAGFSLNGVTVRVEEGGLVLSTLAASPARIAWEAIQRVETGTGAESLAHSGVLAFIENGPTRNAADFYYRGGPWVRVLTETRSLRFSHPAPPELVELIRERCPGAVIGSAALESEPSAAPGATAWTTTFSGLSPDRAMTRARIVGVVFLVCIMLLLQFVSRVLHTAEPRVIVPIMLVPALAVMLFSLFYTHGNTVALGRDGLQLELEPQSRASLRWAALRDVRVRPESDFSWAARRLGPIAPGRRWYFGGDALVLETGNKTYTISVREAHEAAAAIRAGRERALSEGI</sequence>
<name>A0AAE3YFF8_9MICC</name>
<accession>A0AAE3YFF8</accession>
<evidence type="ECO:0000313" key="2">
    <source>
        <dbReference type="EMBL" id="MDR6891200.1"/>
    </source>
</evidence>
<keyword evidence="1" id="KW-1133">Transmembrane helix</keyword>
<organism evidence="2 3">
    <name type="scientific">Falsarthrobacter nasiphocae</name>
    <dbReference type="NCBI Taxonomy" id="189863"/>
    <lineage>
        <taxon>Bacteria</taxon>
        <taxon>Bacillati</taxon>
        <taxon>Actinomycetota</taxon>
        <taxon>Actinomycetes</taxon>
        <taxon>Micrococcales</taxon>
        <taxon>Micrococcaceae</taxon>
        <taxon>Falsarthrobacter</taxon>
    </lineage>
</organism>
<reference evidence="2" key="1">
    <citation type="submission" date="2023-07" db="EMBL/GenBank/DDBJ databases">
        <title>Sequencing the genomes of 1000 actinobacteria strains.</title>
        <authorList>
            <person name="Klenk H.-P."/>
        </authorList>
    </citation>
    <scope>NUCLEOTIDE SEQUENCE</scope>
    <source>
        <strain evidence="2">DSM 13988</strain>
    </source>
</reference>
<keyword evidence="3" id="KW-1185">Reference proteome</keyword>
<dbReference type="AlphaFoldDB" id="A0AAE3YFF8"/>
<dbReference type="RefSeq" id="WP_309848704.1">
    <property type="nucleotide sequence ID" value="NZ_BAAAIU010000004.1"/>
</dbReference>
<keyword evidence="1" id="KW-0812">Transmembrane</keyword>
<proteinExistence type="predicted"/>